<organism evidence="3 4">
    <name type="scientific">Rhodococcus pyridinivorans AK37</name>
    <dbReference type="NCBI Taxonomy" id="1114960"/>
    <lineage>
        <taxon>Bacteria</taxon>
        <taxon>Bacillati</taxon>
        <taxon>Actinomycetota</taxon>
        <taxon>Actinomycetes</taxon>
        <taxon>Mycobacteriales</taxon>
        <taxon>Nocardiaceae</taxon>
        <taxon>Rhodococcus</taxon>
    </lineage>
</organism>
<keyword evidence="1" id="KW-1133">Transmembrane helix</keyword>
<evidence type="ECO:0000313" key="4">
    <source>
        <dbReference type="Proteomes" id="UP000005064"/>
    </source>
</evidence>
<proteinExistence type="predicted"/>
<dbReference type="Pfam" id="PF09851">
    <property type="entry name" value="SHOCT"/>
    <property type="match status" value="1"/>
</dbReference>
<feature type="transmembrane region" description="Helical" evidence="1">
    <location>
        <begin position="12"/>
        <end position="36"/>
    </location>
</feature>
<dbReference type="InterPro" id="IPR018649">
    <property type="entry name" value="SHOCT"/>
</dbReference>
<sequence length="99" mass="11048">METIMMGWVGDIGWAGWTVMAVCMLAFWTVVIYLVAVMFRADRTSGPAGIEHEGDPLRMLEERFARGDIDSDEFVARRQVLTQTGNLAAIADRRGQVRG</sequence>
<keyword evidence="1" id="KW-0812">Transmembrane</keyword>
<keyword evidence="1" id="KW-0472">Membrane</keyword>
<dbReference type="EMBL" id="AHBW01000081">
    <property type="protein sequence ID" value="EHK80310.1"/>
    <property type="molecule type" value="Genomic_DNA"/>
</dbReference>
<dbReference type="Proteomes" id="UP000005064">
    <property type="component" value="Unassembled WGS sequence"/>
</dbReference>
<protein>
    <recommendedName>
        <fullName evidence="2">SHOCT domain-containing protein</fullName>
    </recommendedName>
</protein>
<name>H0JZ00_9NOCA</name>
<gene>
    <name evidence="3" type="ORF">AK37_25046</name>
</gene>
<evidence type="ECO:0000313" key="3">
    <source>
        <dbReference type="EMBL" id="EHK80310.1"/>
    </source>
</evidence>
<evidence type="ECO:0000259" key="2">
    <source>
        <dbReference type="Pfam" id="PF09851"/>
    </source>
</evidence>
<feature type="domain" description="SHOCT" evidence="2">
    <location>
        <begin position="55"/>
        <end position="81"/>
    </location>
</feature>
<comment type="caution">
    <text evidence="3">The sequence shown here is derived from an EMBL/GenBank/DDBJ whole genome shotgun (WGS) entry which is preliminary data.</text>
</comment>
<reference evidence="3 4" key="1">
    <citation type="submission" date="2011-12" db="EMBL/GenBank/DDBJ databases">
        <authorList>
            <person name="Kriszt B."/>
            <person name="Tancsics A."/>
            <person name="Cserhati M."/>
            <person name="Toth A."/>
            <person name="Nagy I."/>
            <person name="Horvath B."/>
            <person name="Tamura T."/>
            <person name="Kukolya J."/>
            <person name="Szoboszlay S."/>
        </authorList>
    </citation>
    <scope>NUCLEOTIDE SEQUENCE [LARGE SCALE GENOMIC DNA]</scope>
    <source>
        <strain evidence="3 4">AK37</strain>
    </source>
</reference>
<dbReference type="PATRIC" id="fig|1114960.4.peg.5109"/>
<evidence type="ECO:0000256" key="1">
    <source>
        <dbReference type="SAM" id="Phobius"/>
    </source>
</evidence>
<dbReference type="AlphaFoldDB" id="H0JZ00"/>
<accession>H0JZ00</accession>